<dbReference type="PIRSF" id="PIRSF003078">
    <property type="entry name" value="GidB"/>
    <property type="match status" value="1"/>
</dbReference>
<evidence type="ECO:0000313" key="8">
    <source>
        <dbReference type="Proteomes" id="UP000323917"/>
    </source>
</evidence>
<dbReference type="NCBIfam" id="TIGR00138">
    <property type="entry name" value="rsmG_gidB"/>
    <property type="match status" value="1"/>
</dbReference>
<comment type="subcellular location">
    <subcellularLocation>
        <location evidence="6">Cytoplasm</location>
    </subcellularLocation>
</comment>
<feature type="binding site" evidence="6">
    <location>
        <position position="148"/>
    </location>
    <ligand>
        <name>S-adenosyl-L-methionine</name>
        <dbReference type="ChEBI" id="CHEBI:59789"/>
    </ligand>
</feature>
<gene>
    <name evidence="6 7" type="primary">rsmG</name>
    <name evidence="7" type="ORF">Pr1d_14970</name>
</gene>
<sequence>MSETENTQPTPADLAHALCEVGIELPDDRIGLLDRYRSVLWRWNEQINLTRHTTLEKFVNRDVVDSLELAKLLPERKRILDIGTGGGVPGLILAICRPDLKVSVCESMQKKAKVVEAIVSELHLPATVYGCRAEEVLQLQTFDTLVARGVASLSKILRWFEPHWSAFDQLLLIKGRKWVLERGEARHNGLLKKLELRKAATYLTPASEAESVILSITSPKTTSRRG</sequence>
<dbReference type="Pfam" id="PF02527">
    <property type="entry name" value="GidB"/>
    <property type="match status" value="1"/>
</dbReference>
<keyword evidence="3 6" id="KW-0489">Methyltransferase</keyword>
<evidence type="ECO:0000256" key="3">
    <source>
        <dbReference type="ARBA" id="ARBA00022603"/>
    </source>
</evidence>
<dbReference type="InterPro" id="IPR003682">
    <property type="entry name" value="rRNA_ssu_MeTfrase_G"/>
</dbReference>
<organism evidence="7 8">
    <name type="scientific">Bythopirellula goksoeyrii</name>
    <dbReference type="NCBI Taxonomy" id="1400387"/>
    <lineage>
        <taxon>Bacteria</taxon>
        <taxon>Pseudomonadati</taxon>
        <taxon>Planctomycetota</taxon>
        <taxon>Planctomycetia</taxon>
        <taxon>Pirellulales</taxon>
        <taxon>Lacipirellulaceae</taxon>
        <taxon>Bythopirellula</taxon>
    </lineage>
</organism>
<dbReference type="EMBL" id="CP042913">
    <property type="protein sequence ID" value="QEG34224.1"/>
    <property type="molecule type" value="Genomic_DNA"/>
</dbReference>
<dbReference type="PANTHER" id="PTHR31760">
    <property type="entry name" value="S-ADENOSYL-L-METHIONINE-DEPENDENT METHYLTRANSFERASES SUPERFAMILY PROTEIN"/>
    <property type="match status" value="1"/>
</dbReference>
<dbReference type="EC" id="2.1.1.-" evidence="6"/>
<comment type="caution">
    <text evidence="6">Lacks conserved residue(s) required for the propagation of feature annotation.</text>
</comment>
<evidence type="ECO:0000256" key="5">
    <source>
        <dbReference type="ARBA" id="ARBA00022691"/>
    </source>
</evidence>
<name>A0A5B9Q598_9BACT</name>
<evidence type="ECO:0000256" key="2">
    <source>
        <dbReference type="ARBA" id="ARBA00022552"/>
    </source>
</evidence>
<evidence type="ECO:0000313" key="7">
    <source>
        <dbReference type="EMBL" id="QEG34224.1"/>
    </source>
</evidence>
<dbReference type="Proteomes" id="UP000323917">
    <property type="component" value="Chromosome"/>
</dbReference>
<dbReference type="HAMAP" id="MF_00074">
    <property type="entry name" value="16SrRNA_methyltr_G"/>
    <property type="match status" value="1"/>
</dbReference>
<proteinExistence type="inferred from homology"/>
<comment type="similarity">
    <text evidence="6">Belongs to the methyltransferase superfamily. RNA methyltransferase RsmG family.</text>
</comment>
<comment type="function">
    <text evidence="6">Specifically methylates the N7 position of a guanine in 16S rRNA.</text>
</comment>
<keyword evidence="4 6" id="KW-0808">Transferase</keyword>
<protein>
    <recommendedName>
        <fullName evidence="6">Ribosomal RNA small subunit methyltransferase G</fullName>
        <ecNumber evidence="6">2.1.1.-</ecNumber>
    </recommendedName>
    <alternativeName>
        <fullName evidence="6">16S rRNA 7-methylguanosine methyltransferase</fullName>
        <shortName evidence="6">16S rRNA m7G methyltransferase</shortName>
    </alternativeName>
</protein>
<dbReference type="AlphaFoldDB" id="A0A5B9Q598"/>
<keyword evidence="5 6" id="KW-0949">S-adenosyl-L-methionine</keyword>
<accession>A0A5B9Q598</accession>
<keyword evidence="1 6" id="KW-0963">Cytoplasm</keyword>
<keyword evidence="2 6" id="KW-0698">rRNA processing</keyword>
<dbReference type="GO" id="GO:0005829">
    <property type="term" value="C:cytosol"/>
    <property type="evidence" value="ECO:0007669"/>
    <property type="project" value="TreeGrafter"/>
</dbReference>
<dbReference type="Gene3D" id="3.40.50.150">
    <property type="entry name" value="Vaccinia Virus protein VP39"/>
    <property type="match status" value="1"/>
</dbReference>
<reference evidence="7 8" key="1">
    <citation type="submission" date="2019-08" db="EMBL/GenBank/DDBJ databases">
        <title>Deep-cultivation of Planctomycetes and their phenomic and genomic characterization uncovers novel biology.</title>
        <authorList>
            <person name="Wiegand S."/>
            <person name="Jogler M."/>
            <person name="Boedeker C."/>
            <person name="Pinto D."/>
            <person name="Vollmers J."/>
            <person name="Rivas-Marin E."/>
            <person name="Kohn T."/>
            <person name="Peeters S.H."/>
            <person name="Heuer A."/>
            <person name="Rast P."/>
            <person name="Oberbeckmann S."/>
            <person name="Bunk B."/>
            <person name="Jeske O."/>
            <person name="Meyerdierks A."/>
            <person name="Storesund J.E."/>
            <person name="Kallscheuer N."/>
            <person name="Luecker S."/>
            <person name="Lage O.M."/>
            <person name="Pohl T."/>
            <person name="Merkel B.J."/>
            <person name="Hornburger P."/>
            <person name="Mueller R.-W."/>
            <person name="Bruemmer F."/>
            <person name="Labrenz M."/>
            <person name="Spormann A.M."/>
            <person name="Op den Camp H."/>
            <person name="Overmann J."/>
            <person name="Amann R."/>
            <person name="Jetten M.S.M."/>
            <person name="Mascher T."/>
            <person name="Medema M.H."/>
            <person name="Devos D.P."/>
            <person name="Kaster A.-K."/>
            <person name="Ovreas L."/>
            <person name="Rohde M."/>
            <person name="Galperin M.Y."/>
            <person name="Jogler C."/>
        </authorList>
    </citation>
    <scope>NUCLEOTIDE SEQUENCE [LARGE SCALE GENOMIC DNA]</scope>
    <source>
        <strain evidence="7 8">Pr1d</strain>
    </source>
</reference>
<dbReference type="GO" id="GO:0070043">
    <property type="term" value="F:rRNA (guanine-N7-)-methyltransferase activity"/>
    <property type="evidence" value="ECO:0007669"/>
    <property type="project" value="UniProtKB-UniRule"/>
</dbReference>
<feature type="binding site" evidence="6">
    <location>
        <position position="83"/>
    </location>
    <ligand>
        <name>S-adenosyl-L-methionine</name>
        <dbReference type="ChEBI" id="CHEBI:59789"/>
    </ligand>
</feature>
<evidence type="ECO:0000256" key="4">
    <source>
        <dbReference type="ARBA" id="ARBA00022679"/>
    </source>
</evidence>
<dbReference type="InterPro" id="IPR029063">
    <property type="entry name" value="SAM-dependent_MTases_sf"/>
</dbReference>
<evidence type="ECO:0000256" key="1">
    <source>
        <dbReference type="ARBA" id="ARBA00022490"/>
    </source>
</evidence>
<feature type="binding site" evidence="6">
    <location>
        <begin position="133"/>
        <end position="134"/>
    </location>
    <ligand>
        <name>S-adenosyl-L-methionine</name>
        <dbReference type="ChEBI" id="CHEBI:59789"/>
    </ligand>
</feature>
<dbReference type="PANTHER" id="PTHR31760:SF0">
    <property type="entry name" value="S-ADENOSYL-L-METHIONINE-DEPENDENT METHYLTRANSFERASES SUPERFAMILY PROTEIN"/>
    <property type="match status" value="1"/>
</dbReference>
<dbReference type="RefSeq" id="WP_238476652.1">
    <property type="nucleotide sequence ID" value="NZ_CP042913.1"/>
</dbReference>
<dbReference type="KEGG" id="bgok:Pr1d_14970"/>
<evidence type="ECO:0000256" key="6">
    <source>
        <dbReference type="HAMAP-Rule" id="MF_00074"/>
    </source>
</evidence>
<dbReference type="SUPFAM" id="SSF53335">
    <property type="entry name" value="S-adenosyl-L-methionine-dependent methyltransferases"/>
    <property type="match status" value="1"/>
</dbReference>
<keyword evidence="8" id="KW-1185">Reference proteome</keyword>